<gene>
    <name evidence="2" type="ORF">H8F01_11545</name>
</gene>
<protein>
    <submittedName>
        <fullName evidence="2">Uncharacterized protein</fullName>
    </submittedName>
</protein>
<dbReference type="Proteomes" id="UP000515873">
    <property type="component" value="Chromosome"/>
</dbReference>
<evidence type="ECO:0000313" key="2">
    <source>
        <dbReference type="EMBL" id="QNJ99784.1"/>
    </source>
</evidence>
<keyword evidence="3" id="KW-1185">Reference proteome</keyword>
<keyword evidence="1" id="KW-0472">Membrane</keyword>
<proteinExistence type="predicted"/>
<dbReference type="KEGG" id="dtl:H8F01_11545"/>
<feature type="transmembrane region" description="Helical" evidence="1">
    <location>
        <begin position="60"/>
        <end position="82"/>
    </location>
</feature>
<dbReference type="AlphaFoldDB" id="A0A7G8PZ27"/>
<keyword evidence="1" id="KW-1133">Transmembrane helix</keyword>
<keyword evidence="1" id="KW-0812">Transmembrane</keyword>
<sequence length="93" mass="10489">MSVQFIICPHCAIELRKGIKVCRSCDATVSYGVPWPYTMTALLPSIWLAIASHHFFYDSLLVSMLIGSTLFGGLWAMLSMAFDDRVVFRRATR</sequence>
<dbReference type="EMBL" id="CP060412">
    <property type="protein sequence ID" value="QNJ99784.1"/>
    <property type="molecule type" value="Genomic_DNA"/>
</dbReference>
<reference evidence="2 3" key="1">
    <citation type="submission" date="2020-08" db="EMBL/GenBank/DDBJ databases">
        <title>Dyella sp. G9 isolated from forest soil.</title>
        <authorList>
            <person name="Fu J."/>
            <person name="Qiu L."/>
        </authorList>
    </citation>
    <scope>NUCLEOTIDE SEQUENCE [LARGE SCALE GENOMIC DNA]</scope>
    <source>
        <strain evidence="2 3">G9</strain>
    </source>
</reference>
<name>A0A7G8PZ27_9GAMM</name>
<accession>A0A7G8PZ27</accession>
<dbReference type="RefSeq" id="WP_187055276.1">
    <property type="nucleotide sequence ID" value="NZ_CP060412.1"/>
</dbReference>
<organism evidence="2 3">
    <name type="scientific">Dyella telluris</name>
    <dbReference type="NCBI Taxonomy" id="2763498"/>
    <lineage>
        <taxon>Bacteria</taxon>
        <taxon>Pseudomonadati</taxon>
        <taxon>Pseudomonadota</taxon>
        <taxon>Gammaproteobacteria</taxon>
        <taxon>Lysobacterales</taxon>
        <taxon>Rhodanobacteraceae</taxon>
        <taxon>Dyella</taxon>
    </lineage>
</organism>
<evidence type="ECO:0000313" key="3">
    <source>
        <dbReference type="Proteomes" id="UP000515873"/>
    </source>
</evidence>
<evidence type="ECO:0000256" key="1">
    <source>
        <dbReference type="SAM" id="Phobius"/>
    </source>
</evidence>